<proteinExistence type="predicted"/>
<dbReference type="GO" id="GO:0005525">
    <property type="term" value="F:GTP binding"/>
    <property type="evidence" value="ECO:0007669"/>
    <property type="project" value="UniProtKB-KW"/>
</dbReference>
<dbReference type="InterPro" id="IPR027417">
    <property type="entry name" value="P-loop_NTPase"/>
</dbReference>
<keyword evidence="1" id="KW-0547">Nucleotide-binding</keyword>
<dbReference type="SMART" id="SM00173">
    <property type="entry name" value="RAS"/>
    <property type="match status" value="1"/>
</dbReference>
<dbReference type="PANTHER" id="PTHR47977">
    <property type="entry name" value="RAS-RELATED PROTEIN RAB"/>
    <property type="match status" value="1"/>
</dbReference>
<dbReference type="GO" id="GO:0003924">
    <property type="term" value="F:GTPase activity"/>
    <property type="evidence" value="ECO:0007669"/>
    <property type="project" value="InterPro"/>
</dbReference>
<organism evidence="3">
    <name type="scientific">Candidatus Heimdallarchaeum endolithica</name>
    <dbReference type="NCBI Taxonomy" id="2876572"/>
    <lineage>
        <taxon>Archaea</taxon>
        <taxon>Promethearchaeati</taxon>
        <taxon>Candidatus Heimdallarchaeota</taxon>
        <taxon>Candidatus Heimdallarchaeia (ex Rinke et al. 2021) (nom. nud.)</taxon>
        <taxon>Candidatus Heimdallarchaeales</taxon>
        <taxon>Candidatus Heimdallarchaeaceae</taxon>
        <taxon>Candidatus Heimdallarchaeum</taxon>
    </lineage>
</organism>
<dbReference type="SMART" id="SM00174">
    <property type="entry name" value="RHO"/>
    <property type="match status" value="1"/>
</dbReference>
<evidence type="ECO:0000256" key="1">
    <source>
        <dbReference type="ARBA" id="ARBA00022741"/>
    </source>
</evidence>
<protein>
    <submittedName>
        <fullName evidence="3">GTP-binding protein</fullName>
    </submittedName>
</protein>
<dbReference type="EMBL" id="CP084167">
    <property type="protein sequence ID" value="UJG42965.1"/>
    <property type="molecule type" value="Genomic_DNA"/>
</dbReference>
<accession>A0A9Y1BQC3</accession>
<dbReference type="PROSITE" id="PS51420">
    <property type="entry name" value="RHO"/>
    <property type="match status" value="1"/>
</dbReference>
<dbReference type="PRINTS" id="PR00449">
    <property type="entry name" value="RASTRNSFRMNG"/>
</dbReference>
<dbReference type="SUPFAM" id="SSF52540">
    <property type="entry name" value="P-loop containing nucleoside triphosphate hydrolases"/>
    <property type="match status" value="1"/>
</dbReference>
<gene>
    <name evidence="3" type="ORF">K9W46_11385</name>
</gene>
<dbReference type="Proteomes" id="UP001200513">
    <property type="component" value="Chromosome"/>
</dbReference>
<dbReference type="InterPro" id="IPR050227">
    <property type="entry name" value="Rab"/>
</dbReference>
<dbReference type="Gene3D" id="3.40.50.300">
    <property type="entry name" value="P-loop containing nucleotide triphosphate hydrolases"/>
    <property type="match status" value="1"/>
</dbReference>
<evidence type="ECO:0000256" key="2">
    <source>
        <dbReference type="ARBA" id="ARBA00023134"/>
    </source>
</evidence>
<reference evidence="3" key="1">
    <citation type="journal article" date="2022" name="Nat. Microbiol.">
        <title>Unique mobile elements and scalable gene flow at the prokaryote-eukaryote boundary revealed by circularized Asgard archaea genomes.</title>
        <authorList>
            <person name="Wu F."/>
            <person name="Speth D.R."/>
            <person name="Philosof A."/>
            <person name="Cremiere A."/>
            <person name="Narayanan A."/>
            <person name="Barco R.A."/>
            <person name="Connon S.A."/>
            <person name="Amend J.P."/>
            <person name="Antoshechkin I.A."/>
            <person name="Orphan V.J."/>
        </authorList>
    </citation>
    <scope>NUCLEOTIDE SEQUENCE</scope>
    <source>
        <strain evidence="3">PR6</strain>
    </source>
</reference>
<keyword evidence="2" id="KW-0342">GTP-binding</keyword>
<dbReference type="SMART" id="SM00175">
    <property type="entry name" value="RAB"/>
    <property type="match status" value="1"/>
</dbReference>
<dbReference type="FunFam" id="3.40.50.300:FF:001447">
    <property type="entry name" value="Ras-related protein Rab-1B"/>
    <property type="match status" value="1"/>
</dbReference>
<dbReference type="SMART" id="SM00176">
    <property type="entry name" value="RAN"/>
    <property type="match status" value="1"/>
</dbReference>
<dbReference type="InterPro" id="IPR005225">
    <property type="entry name" value="Small_GTP-bd"/>
</dbReference>
<dbReference type="Pfam" id="PF00071">
    <property type="entry name" value="Ras"/>
    <property type="match status" value="1"/>
</dbReference>
<dbReference type="CDD" id="cd00154">
    <property type="entry name" value="Rab"/>
    <property type="match status" value="1"/>
</dbReference>
<name>A0A9Y1BQC3_9ARCH</name>
<dbReference type="PROSITE" id="PS51421">
    <property type="entry name" value="RAS"/>
    <property type="match status" value="1"/>
</dbReference>
<dbReference type="NCBIfam" id="TIGR00231">
    <property type="entry name" value="small_GTP"/>
    <property type="match status" value="1"/>
</dbReference>
<sequence>MIERHLYKIITIGSAFVGKTSLARRYTMNTFSYSYIPTMGVSWLTKSLSLTKEELNENLSKDILTDDVKVRISLWDTGAQEIFGFVRQKYFLGAKVAIVVYDITKTATFDDVPFWVSEIKKKCSEIPIILCGNKSDLTNARTVEREKAEEYAKENNFDYIETSALSAENVENLFSHAARLAIQSEEEVLKFRKPFIK</sequence>
<evidence type="ECO:0000313" key="3">
    <source>
        <dbReference type="EMBL" id="UJG42965.1"/>
    </source>
</evidence>
<dbReference type="AlphaFoldDB" id="A0A9Y1BQC3"/>
<dbReference type="InterPro" id="IPR001806">
    <property type="entry name" value="Small_GTPase"/>
</dbReference>
<dbReference type="PROSITE" id="PS51419">
    <property type="entry name" value="RAB"/>
    <property type="match status" value="1"/>
</dbReference>